<proteinExistence type="predicted"/>
<accession>A0AAV1VUG7</accession>
<organism evidence="2 3">
    <name type="scientific">Lupinus luteus</name>
    <name type="common">European yellow lupine</name>
    <dbReference type="NCBI Taxonomy" id="3873"/>
    <lineage>
        <taxon>Eukaryota</taxon>
        <taxon>Viridiplantae</taxon>
        <taxon>Streptophyta</taxon>
        <taxon>Embryophyta</taxon>
        <taxon>Tracheophyta</taxon>
        <taxon>Spermatophyta</taxon>
        <taxon>Magnoliopsida</taxon>
        <taxon>eudicotyledons</taxon>
        <taxon>Gunneridae</taxon>
        <taxon>Pentapetalae</taxon>
        <taxon>rosids</taxon>
        <taxon>fabids</taxon>
        <taxon>Fabales</taxon>
        <taxon>Fabaceae</taxon>
        <taxon>Papilionoideae</taxon>
        <taxon>50 kb inversion clade</taxon>
        <taxon>genistoids sensu lato</taxon>
        <taxon>core genistoids</taxon>
        <taxon>Genisteae</taxon>
        <taxon>Lupinus</taxon>
    </lineage>
</organism>
<comment type="caution">
    <text evidence="2">The sequence shown here is derived from an EMBL/GenBank/DDBJ whole genome shotgun (WGS) entry which is preliminary data.</text>
</comment>
<evidence type="ECO:0000313" key="2">
    <source>
        <dbReference type="EMBL" id="CAL0300630.1"/>
    </source>
</evidence>
<keyword evidence="1" id="KW-0472">Membrane</keyword>
<sequence length="69" mass="7391">MSTPPLSRGMKMLELSGMTHLCKGLVVVLVTAYILIHLFPSALTYLALVPAIEKGAQALEERLAVAQIA</sequence>
<keyword evidence="3" id="KW-1185">Reference proteome</keyword>
<evidence type="ECO:0000256" key="1">
    <source>
        <dbReference type="SAM" id="Phobius"/>
    </source>
</evidence>
<name>A0AAV1VUG7_LUPLU</name>
<dbReference type="AlphaFoldDB" id="A0AAV1VUG7"/>
<feature type="transmembrane region" description="Helical" evidence="1">
    <location>
        <begin position="21"/>
        <end position="39"/>
    </location>
</feature>
<gene>
    <name evidence="2" type="ORF">LLUT_LOCUS1690</name>
</gene>
<dbReference type="EMBL" id="CAXHTB010000001">
    <property type="protein sequence ID" value="CAL0300630.1"/>
    <property type="molecule type" value="Genomic_DNA"/>
</dbReference>
<protein>
    <submittedName>
        <fullName evidence="2">Uncharacterized protein</fullName>
    </submittedName>
</protein>
<dbReference type="Proteomes" id="UP001497480">
    <property type="component" value="Unassembled WGS sequence"/>
</dbReference>
<keyword evidence="1" id="KW-0812">Transmembrane</keyword>
<reference evidence="2 3" key="1">
    <citation type="submission" date="2024-03" db="EMBL/GenBank/DDBJ databases">
        <authorList>
            <person name="Martinez-Hernandez J."/>
        </authorList>
    </citation>
    <scope>NUCLEOTIDE SEQUENCE [LARGE SCALE GENOMIC DNA]</scope>
</reference>
<evidence type="ECO:0000313" key="3">
    <source>
        <dbReference type="Proteomes" id="UP001497480"/>
    </source>
</evidence>
<keyword evidence="1" id="KW-1133">Transmembrane helix</keyword>